<evidence type="ECO:0000313" key="3">
    <source>
        <dbReference type="Proteomes" id="UP000562929"/>
    </source>
</evidence>
<reference evidence="2 3" key="1">
    <citation type="journal article" date="2020" name="G3 (Bethesda)">
        <title>Genetic Underpinnings of Host Manipulation by Ophiocordyceps as Revealed by Comparative Transcriptomics.</title>
        <authorList>
            <person name="Will I."/>
            <person name="Das B."/>
            <person name="Trinh T."/>
            <person name="Brachmann A."/>
            <person name="Ohm R.A."/>
            <person name="de Bekker C."/>
        </authorList>
    </citation>
    <scope>NUCLEOTIDE SEQUENCE [LARGE SCALE GENOMIC DNA]</scope>
    <source>
        <strain evidence="2 3">EC05</strain>
    </source>
</reference>
<gene>
    <name evidence="2" type="ORF">GQ602_000150</name>
</gene>
<name>A0A8H4VFV5_9HYPO</name>
<evidence type="ECO:0000313" key="2">
    <source>
        <dbReference type="EMBL" id="KAF4594537.1"/>
    </source>
</evidence>
<evidence type="ECO:0000256" key="1">
    <source>
        <dbReference type="SAM" id="MobiDB-lite"/>
    </source>
</evidence>
<sequence>MPTLARHALLRPSQPSLPSLSLLVLFSLIRGTDWRKQKPCLASAAYHRPLAQKHPTPTPFGRYAFVDKEPLLQGAVEWLGRSCRPGSSSTPAPPPPTPPLLLSALYLPLRLGQPPSWPDCRSQPPPELSPGTRRATTPGPTQQSPATGQDSRSQT</sequence>
<dbReference type="EMBL" id="JAACLJ010000001">
    <property type="protein sequence ID" value="KAF4594537.1"/>
    <property type="molecule type" value="Genomic_DNA"/>
</dbReference>
<protein>
    <submittedName>
        <fullName evidence="2">Uncharacterized protein</fullName>
    </submittedName>
</protein>
<feature type="region of interest" description="Disordered" evidence="1">
    <location>
        <begin position="82"/>
        <end position="101"/>
    </location>
</feature>
<feature type="compositionally biased region" description="Low complexity" evidence="1">
    <location>
        <begin position="130"/>
        <end position="141"/>
    </location>
</feature>
<feature type="compositionally biased region" description="Polar residues" evidence="1">
    <location>
        <begin position="142"/>
        <end position="155"/>
    </location>
</feature>
<dbReference type="Proteomes" id="UP000562929">
    <property type="component" value="Unassembled WGS sequence"/>
</dbReference>
<keyword evidence="3" id="KW-1185">Reference proteome</keyword>
<organism evidence="2 3">
    <name type="scientific">Ophiocordyceps camponoti-floridani</name>
    <dbReference type="NCBI Taxonomy" id="2030778"/>
    <lineage>
        <taxon>Eukaryota</taxon>
        <taxon>Fungi</taxon>
        <taxon>Dikarya</taxon>
        <taxon>Ascomycota</taxon>
        <taxon>Pezizomycotina</taxon>
        <taxon>Sordariomycetes</taxon>
        <taxon>Hypocreomycetidae</taxon>
        <taxon>Hypocreales</taxon>
        <taxon>Ophiocordycipitaceae</taxon>
        <taxon>Ophiocordyceps</taxon>
    </lineage>
</organism>
<comment type="caution">
    <text evidence="2">The sequence shown here is derived from an EMBL/GenBank/DDBJ whole genome shotgun (WGS) entry which is preliminary data.</text>
</comment>
<proteinExistence type="predicted"/>
<accession>A0A8H4VFV5</accession>
<feature type="region of interest" description="Disordered" evidence="1">
    <location>
        <begin position="113"/>
        <end position="155"/>
    </location>
</feature>
<dbReference type="AlphaFoldDB" id="A0A8H4VFV5"/>